<dbReference type="KEGG" id="senf:GJR95_21600"/>
<name>A0A6P1VYP4_9BACT</name>
<dbReference type="SUPFAM" id="SSF53448">
    <property type="entry name" value="Nucleotide-diphospho-sugar transferases"/>
    <property type="match status" value="1"/>
</dbReference>
<keyword evidence="1" id="KW-0472">Membrane</keyword>
<dbReference type="PANTHER" id="PTHR22916:SF3">
    <property type="entry name" value="UDP-GLCNAC:BETAGAL BETA-1,3-N-ACETYLGLUCOSAMINYLTRANSFERASE-LIKE PROTEIN 1"/>
    <property type="match status" value="1"/>
</dbReference>
<dbReference type="PANTHER" id="PTHR22916">
    <property type="entry name" value="GLYCOSYLTRANSFERASE"/>
    <property type="match status" value="1"/>
</dbReference>
<proteinExistence type="predicted"/>
<feature type="transmembrane region" description="Helical" evidence="1">
    <location>
        <begin position="260"/>
        <end position="282"/>
    </location>
</feature>
<dbReference type="Proteomes" id="UP000464577">
    <property type="component" value="Chromosome"/>
</dbReference>
<organism evidence="3 4">
    <name type="scientific">Spirosoma endbachense</name>
    <dbReference type="NCBI Taxonomy" id="2666025"/>
    <lineage>
        <taxon>Bacteria</taxon>
        <taxon>Pseudomonadati</taxon>
        <taxon>Bacteroidota</taxon>
        <taxon>Cytophagia</taxon>
        <taxon>Cytophagales</taxon>
        <taxon>Cytophagaceae</taxon>
        <taxon>Spirosoma</taxon>
    </lineage>
</organism>
<dbReference type="CDD" id="cd00761">
    <property type="entry name" value="Glyco_tranf_GTA_type"/>
    <property type="match status" value="1"/>
</dbReference>
<keyword evidence="3" id="KW-0808">Transferase</keyword>
<dbReference type="InterPro" id="IPR029044">
    <property type="entry name" value="Nucleotide-diphossugar_trans"/>
</dbReference>
<dbReference type="GO" id="GO:0016758">
    <property type="term" value="F:hexosyltransferase activity"/>
    <property type="evidence" value="ECO:0007669"/>
    <property type="project" value="UniProtKB-ARBA"/>
</dbReference>
<dbReference type="EMBL" id="CP045997">
    <property type="protein sequence ID" value="QHV97438.1"/>
    <property type="molecule type" value="Genomic_DNA"/>
</dbReference>
<dbReference type="Gene3D" id="3.90.550.10">
    <property type="entry name" value="Spore Coat Polysaccharide Biosynthesis Protein SpsA, Chain A"/>
    <property type="match status" value="1"/>
</dbReference>
<reference evidence="3 4" key="1">
    <citation type="submission" date="2019-11" db="EMBL/GenBank/DDBJ databases">
        <title>Spirosoma endbachense sp. nov., isolated from a natural salt meadow.</title>
        <authorList>
            <person name="Rojas J."/>
            <person name="Ambika Manirajan B."/>
            <person name="Ratering S."/>
            <person name="Suarez C."/>
            <person name="Geissler-Plaum R."/>
            <person name="Schnell S."/>
        </authorList>
    </citation>
    <scope>NUCLEOTIDE SEQUENCE [LARGE SCALE GENOMIC DNA]</scope>
    <source>
        <strain evidence="3 4">I-24</strain>
    </source>
</reference>
<gene>
    <name evidence="3" type="ORF">GJR95_21600</name>
</gene>
<dbReference type="InterPro" id="IPR001173">
    <property type="entry name" value="Glyco_trans_2-like"/>
</dbReference>
<evidence type="ECO:0000313" key="3">
    <source>
        <dbReference type="EMBL" id="QHV97438.1"/>
    </source>
</evidence>
<dbReference type="RefSeq" id="WP_162387848.1">
    <property type="nucleotide sequence ID" value="NZ_CP045997.1"/>
</dbReference>
<dbReference type="Pfam" id="PF00535">
    <property type="entry name" value="Glycos_transf_2"/>
    <property type="match status" value="1"/>
</dbReference>
<sequence>MQNGVSIVICTYNGASRLEPTLRHIAQQKVPSDVNWEVLLIDNASTDDSAQTAFQLWKELACTTPFRVLHQPIKGLSYARDMGFSEAQYEYILMCDDDNWLDNDYVSYAYKIMQSHPILGVLGGHGNLVYEVPPSLNYPIHAGGAQVYRSRILRSYGIYGAGCVIRKSAYETLRLAGFKFLLTDRMGTKLSSGGDTELCYAIALAGYLIRYDNHLQFKHFIPKNRTTWNYYVEYLNEDARSHIVLEPYIINQSIYTNNLAIFRLILVVNFSLRGLYLLFILVKKAKLILTSSNTNMINLKIIWLLARLRIYKNHNEMAENFRKIAAFRQRFTL</sequence>
<evidence type="ECO:0000256" key="1">
    <source>
        <dbReference type="SAM" id="Phobius"/>
    </source>
</evidence>
<protein>
    <submittedName>
        <fullName evidence="3">Glycosyltransferase</fullName>
    </submittedName>
</protein>
<keyword evidence="1" id="KW-0812">Transmembrane</keyword>
<keyword evidence="1" id="KW-1133">Transmembrane helix</keyword>
<evidence type="ECO:0000313" key="4">
    <source>
        <dbReference type="Proteomes" id="UP000464577"/>
    </source>
</evidence>
<accession>A0A6P1VYP4</accession>
<feature type="domain" description="Glycosyltransferase 2-like" evidence="2">
    <location>
        <begin position="6"/>
        <end position="124"/>
    </location>
</feature>
<keyword evidence="4" id="KW-1185">Reference proteome</keyword>
<evidence type="ECO:0000259" key="2">
    <source>
        <dbReference type="Pfam" id="PF00535"/>
    </source>
</evidence>
<dbReference type="AlphaFoldDB" id="A0A6P1VYP4"/>